<feature type="compositionally biased region" description="Polar residues" evidence="1">
    <location>
        <begin position="16"/>
        <end position="26"/>
    </location>
</feature>
<evidence type="ECO:0000313" key="2">
    <source>
        <dbReference type="EMBL" id="ALV07999.1"/>
    </source>
</evidence>
<feature type="region of interest" description="Disordered" evidence="1">
    <location>
        <begin position="1"/>
        <end position="28"/>
    </location>
</feature>
<dbReference type="PATRIC" id="fig|76731.3.peg.3630"/>
<organism evidence="2 3">
    <name type="scientific">Roseateles depolymerans</name>
    <dbReference type="NCBI Taxonomy" id="76731"/>
    <lineage>
        <taxon>Bacteria</taxon>
        <taxon>Pseudomonadati</taxon>
        <taxon>Pseudomonadota</taxon>
        <taxon>Betaproteobacteria</taxon>
        <taxon>Burkholderiales</taxon>
        <taxon>Sphaerotilaceae</taxon>
        <taxon>Roseateles</taxon>
    </lineage>
</organism>
<protein>
    <submittedName>
        <fullName evidence="2">RNase H</fullName>
    </submittedName>
</protein>
<feature type="region of interest" description="Disordered" evidence="1">
    <location>
        <begin position="148"/>
        <end position="167"/>
    </location>
</feature>
<gene>
    <name evidence="2" type="ORF">RD2015_3543</name>
</gene>
<proteinExistence type="predicted"/>
<dbReference type="Pfam" id="PF14534">
    <property type="entry name" value="DUF4440"/>
    <property type="match status" value="1"/>
</dbReference>
<dbReference type="InterPro" id="IPR032710">
    <property type="entry name" value="NTF2-like_dom_sf"/>
</dbReference>
<keyword evidence="3" id="KW-1185">Reference proteome</keyword>
<dbReference type="AlphaFoldDB" id="A0A0U3LIS4"/>
<accession>A0A0U3LIS4</accession>
<evidence type="ECO:0000313" key="3">
    <source>
        <dbReference type="Proteomes" id="UP000060699"/>
    </source>
</evidence>
<dbReference type="EMBL" id="CP013729">
    <property type="protein sequence ID" value="ALV07999.1"/>
    <property type="molecule type" value="Genomic_DNA"/>
</dbReference>
<dbReference type="SUPFAM" id="SSF54427">
    <property type="entry name" value="NTF2-like"/>
    <property type="match status" value="1"/>
</dbReference>
<reference evidence="2 3" key="1">
    <citation type="submission" date="2015-12" db="EMBL/GenBank/DDBJ databases">
        <title>Complete genome of Roseateles depolymerans KCTC 42856.</title>
        <authorList>
            <person name="Kim K.M."/>
        </authorList>
    </citation>
    <scope>NUCLEOTIDE SEQUENCE [LARGE SCALE GENOMIC DNA]</scope>
    <source>
        <strain evidence="2 3">KCTC 42856</strain>
    </source>
</reference>
<dbReference type="STRING" id="76731.RD2015_3543"/>
<dbReference type="InterPro" id="IPR027843">
    <property type="entry name" value="DUF4440"/>
</dbReference>
<dbReference type="KEGG" id="rdp:RD2015_3543"/>
<evidence type="ECO:0000256" key="1">
    <source>
        <dbReference type="SAM" id="MobiDB-lite"/>
    </source>
</evidence>
<dbReference type="Proteomes" id="UP000060699">
    <property type="component" value="Chromosome"/>
</dbReference>
<sequence length="167" mass="18790">MRNAGRVPEVKAADNQPMNATPTLAPSTADPDLLHTLRALEVELHHPGVRCNAERLAQLMHEDFDEVGRSGRIYTRETVTRLLLSQEQPPAIVPDRFRLVMLAPDVALLTYRSAHRQADGSLTLHTLRSSVWTHSLQGWQLRYHQGTPAAETWDRPEETALTHTSHP</sequence>
<dbReference type="Gene3D" id="3.10.450.50">
    <property type="match status" value="1"/>
</dbReference>
<name>A0A0U3LIS4_9BURK</name>